<dbReference type="GO" id="GO:0006261">
    <property type="term" value="P:DNA-templated DNA replication"/>
    <property type="evidence" value="ECO:0007669"/>
    <property type="project" value="TreeGrafter"/>
</dbReference>
<dbReference type="Gene3D" id="1.20.272.10">
    <property type="match status" value="1"/>
</dbReference>
<dbReference type="EMBL" id="AEEH01000044">
    <property type="protein sequence ID" value="EFM25090.1"/>
    <property type="molecule type" value="Genomic_DNA"/>
</dbReference>
<keyword evidence="3" id="KW-0235">DNA replication</keyword>
<gene>
    <name evidence="7" type="ORF">HMPREF9225_1224</name>
</gene>
<dbReference type="GO" id="GO:0016887">
    <property type="term" value="F:ATP hydrolysis activity"/>
    <property type="evidence" value="ECO:0007669"/>
    <property type="project" value="InterPro"/>
</dbReference>
<comment type="function">
    <text evidence="1">DNA-dependent ATPase that plays important roles in cellular responses to stalled DNA replication processes.</text>
</comment>
<dbReference type="GO" id="GO:0003677">
    <property type="term" value="F:DNA binding"/>
    <property type="evidence" value="ECO:0007669"/>
    <property type="project" value="InterPro"/>
</dbReference>
<dbReference type="RefSeq" id="WP_008902038.1">
    <property type="nucleotide sequence ID" value="NZ_GL397071.1"/>
</dbReference>
<keyword evidence="5" id="KW-0067">ATP-binding</keyword>
<feature type="domain" description="AAA+ ATPase" evidence="6">
    <location>
        <begin position="51"/>
        <end position="168"/>
    </location>
</feature>
<dbReference type="Proteomes" id="UP000003280">
    <property type="component" value="Unassembled WGS sequence"/>
</dbReference>
<dbReference type="FunFam" id="3.40.50.300:FF:000137">
    <property type="entry name" value="Replication-associated recombination protein A"/>
    <property type="match status" value="1"/>
</dbReference>
<dbReference type="STRING" id="862517.HMPREF9225_1224"/>
<accession>E0NM35</accession>
<evidence type="ECO:0000256" key="4">
    <source>
        <dbReference type="ARBA" id="ARBA00022741"/>
    </source>
</evidence>
<dbReference type="InterPro" id="IPR003593">
    <property type="entry name" value="AAA+_ATPase"/>
</dbReference>
<dbReference type="FunFam" id="1.20.272.10:FF:000001">
    <property type="entry name" value="Putative AAA family ATPase"/>
    <property type="match status" value="1"/>
</dbReference>
<organism evidence="7 8">
    <name type="scientific">Peptoniphilus duerdenii ATCC BAA-1640</name>
    <dbReference type="NCBI Taxonomy" id="862517"/>
    <lineage>
        <taxon>Bacteria</taxon>
        <taxon>Bacillati</taxon>
        <taxon>Bacillota</taxon>
        <taxon>Tissierellia</taxon>
        <taxon>Tissierellales</taxon>
        <taxon>Peptoniphilaceae</taxon>
        <taxon>Peptoniphilus</taxon>
    </lineage>
</organism>
<dbReference type="InterPro" id="IPR008921">
    <property type="entry name" value="DNA_pol3_clamp-load_cplx_C"/>
</dbReference>
<dbReference type="InterPro" id="IPR027417">
    <property type="entry name" value="P-loop_NTPase"/>
</dbReference>
<dbReference type="OrthoDB" id="9778364at2"/>
<dbReference type="Pfam" id="PF16193">
    <property type="entry name" value="AAA_assoc_2"/>
    <property type="match status" value="1"/>
</dbReference>
<dbReference type="HOGENOM" id="CLU_017985_0_3_9"/>
<dbReference type="GO" id="GO:0005524">
    <property type="term" value="F:ATP binding"/>
    <property type="evidence" value="ECO:0007669"/>
    <property type="project" value="UniProtKB-KW"/>
</dbReference>
<dbReference type="SUPFAM" id="SSF52540">
    <property type="entry name" value="P-loop containing nucleoside triphosphate hydrolases"/>
    <property type="match status" value="1"/>
</dbReference>
<dbReference type="Pfam" id="PF00004">
    <property type="entry name" value="AAA"/>
    <property type="match status" value="1"/>
</dbReference>
<evidence type="ECO:0000256" key="3">
    <source>
        <dbReference type="ARBA" id="ARBA00022705"/>
    </source>
</evidence>
<dbReference type="PANTHER" id="PTHR13779:SF7">
    <property type="entry name" value="ATPASE WRNIP1"/>
    <property type="match status" value="1"/>
</dbReference>
<evidence type="ECO:0000256" key="2">
    <source>
        <dbReference type="ARBA" id="ARBA00008959"/>
    </source>
</evidence>
<dbReference type="InterPro" id="IPR032423">
    <property type="entry name" value="AAA_assoc_2"/>
</dbReference>
<evidence type="ECO:0000256" key="5">
    <source>
        <dbReference type="ARBA" id="ARBA00022840"/>
    </source>
</evidence>
<dbReference type="CDD" id="cd00009">
    <property type="entry name" value="AAA"/>
    <property type="match status" value="1"/>
</dbReference>
<keyword evidence="4" id="KW-0547">Nucleotide-binding</keyword>
<evidence type="ECO:0000256" key="1">
    <source>
        <dbReference type="ARBA" id="ARBA00002393"/>
    </source>
</evidence>
<dbReference type="InterPro" id="IPR051314">
    <property type="entry name" value="AAA_ATPase_RarA/MGS1/WRNIP1"/>
</dbReference>
<proteinExistence type="inferred from homology"/>
<dbReference type="eggNOG" id="COG2256">
    <property type="taxonomic scope" value="Bacteria"/>
</dbReference>
<dbReference type="Gene3D" id="1.10.3710.10">
    <property type="entry name" value="DNA polymerase III clamp loader subunits, C-terminal domain"/>
    <property type="match status" value="1"/>
</dbReference>
<dbReference type="GO" id="GO:0017116">
    <property type="term" value="F:single-stranded DNA helicase activity"/>
    <property type="evidence" value="ECO:0007669"/>
    <property type="project" value="TreeGrafter"/>
</dbReference>
<dbReference type="Pfam" id="PF12002">
    <property type="entry name" value="MgsA_C"/>
    <property type="match status" value="1"/>
</dbReference>
<evidence type="ECO:0000313" key="7">
    <source>
        <dbReference type="EMBL" id="EFM25090.1"/>
    </source>
</evidence>
<comment type="similarity">
    <text evidence="2">Belongs to the AAA ATPase family. RarA/MGS1/WRNIP1 subfamily.</text>
</comment>
<name>E0NM35_9FIRM</name>
<evidence type="ECO:0000259" key="6">
    <source>
        <dbReference type="SMART" id="SM00382"/>
    </source>
</evidence>
<comment type="caution">
    <text evidence="7">The sequence shown here is derived from an EMBL/GenBank/DDBJ whole genome shotgun (WGS) entry which is preliminary data.</text>
</comment>
<reference evidence="7 8" key="1">
    <citation type="submission" date="2010-07" db="EMBL/GenBank/DDBJ databases">
        <authorList>
            <person name="Muzny D."/>
            <person name="Qin X."/>
            <person name="Deng J."/>
            <person name="Jiang H."/>
            <person name="Liu Y."/>
            <person name="Qu J."/>
            <person name="Song X.-Z."/>
            <person name="Zhang L."/>
            <person name="Thornton R."/>
            <person name="Coyle M."/>
            <person name="Francisco L."/>
            <person name="Jackson L."/>
            <person name="Javaid M."/>
            <person name="Korchina V."/>
            <person name="Kovar C."/>
            <person name="Mata R."/>
            <person name="Mathew T."/>
            <person name="Ngo R."/>
            <person name="Nguyen L."/>
            <person name="Nguyen N."/>
            <person name="Okwuonu G."/>
            <person name="Ongeri F."/>
            <person name="Pham C."/>
            <person name="Simmons D."/>
            <person name="Wilczek-Boney K."/>
            <person name="Hale W."/>
            <person name="Jakkamsetti A."/>
            <person name="Pham P."/>
            <person name="Ruth R."/>
            <person name="San Lucas F."/>
            <person name="Warren J."/>
            <person name="Zhang J."/>
            <person name="Zhao Z."/>
            <person name="Zhou C."/>
            <person name="Zhu D."/>
            <person name="Lee S."/>
            <person name="Bess C."/>
            <person name="Blankenburg K."/>
            <person name="Forbes L."/>
            <person name="Fu Q."/>
            <person name="Gubbala S."/>
            <person name="Hirani K."/>
            <person name="Jayaseelan J.C."/>
            <person name="Lara F."/>
            <person name="Munidasa M."/>
            <person name="Palculict T."/>
            <person name="Patil S."/>
            <person name="Pu L.-L."/>
            <person name="Saada N."/>
            <person name="Tang L."/>
            <person name="Weissenberger G."/>
            <person name="Zhu Y."/>
            <person name="Hemphill L."/>
            <person name="Shang Y."/>
            <person name="Youmans B."/>
            <person name="Ayvaz T."/>
            <person name="Ross M."/>
            <person name="Santibanez J."/>
            <person name="Aqrawi P."/>
            <person name="Gross S."/>
            <person name="Joshi V."/>
            <person name="Fowler G."/>
            <person name="Nazareth L."/>
            <person name="Reid J."/>
            <person name="Worley K."/>
            <person name="Petrosino J."/>
            <person name="Highlander S."/>
            <person name="Gibbs R."/>
        </authorList>
    </citation>
    <scope>NUCLEOTIDE SEQUENCE [LARGE SCALE GENOMIC DNA]</scope>
    <source>
        <strain evidence="7 8">ATCC BAA-1640</strain>
    </source>
</reference>
<dbReference type="SUPFAM" id="SSF48019">
    <property type="entry name" value="post-AAA+ oligomerization domain-like"/>
    <property type="match status" value="1"/>
</dbReference>
<dbReference type="InterPro" id="IPR021886">
    <property type="entry name" value="MgsA_C"/>
</dbReference>
<dbReference type="PANTHER" id="PTHR13779">
    <property type="entry name" value="WERNER HELICASE-INTERACTING PROTEIN 1 FAMILY MEMBER"/>
    <property type="match status" value="1"/>
</dbReference>
<keyword evidence="8" id="KW-1185">Reference proteome</keyword>
<dbReference type="GO" id="GO:0008047">
    <property type="term" value="F:enzyme activator activity"/>
    <property type="evidence" value="ECO:0007669"/>
    <property type="project" value="TreeGrafter"/>
</dbReference>
<dbReference type="SMART" id="SM00382">
    <property type="entry name" value="AAA"/>
    <property type="match status" value="1"/>
</dbReference>
<dbReference type="AlphaFoldDB" id="E0NM35"/>
<dbReference type="GO" id="GO:0000731">
    <property type="term" value="P:DNA synthesis involved in DNA repair"/>
    <property type="evidence" value="ECO:0007669"/>
    <property type="project" value="TreeGrafter"/>
</dbReference>
<evidence type="ECO:0000313" key="8">
    <source>
        <dbReference type="Proteomes" id="UP000003280"/>
    </source>
</evidence>
<dbReference type="InterPro" id="IPR003959">
    <property type="entry name" value="ATPase_AAA_core"/>
</dbReference>
<dbReference type="Gene3D" id="3.40.50.300">
    <property type="entry name" value="P-loop containing nucleotide triphosphate hydrolases"/>
    <property type="match status" value="1"/>
</dbReference>
<sequence>MDLFDLAAEKKNKSNAPLAERMRPKNLDEFVGQSHIVGEGKYLNRLLKSGRVFSMIFYGPPGVGKTTLAEIFAGLSGYKFVRISAITSGVKELRELLKTAEDDLKFNNVKTILFIDEIHRFNKSQQDALLPFVEKGLVTLIGATTENPYFEVNSALLSRCQIINLEPLKEEDLLLLIERALSEENGLKYLNVRLSEDAKKTLILLAGNDARSLLNNLEIAALSTPGRNGEIIIDKTDVENSVMKKKVLYDKNGNSHYDNISAFIKSMRGTDPDAAVFYLAQMLNSGEDPKFIARRMIIFASEDIGCANPMAIQVAVSCFDAVNIVGLPEGRIILSQCAIYLATSPKSNASYIAIDEALRDAREGKSYTIPMYLRDKHNPSVNNEETYKYPHSYGGYVRQDYLPIEFRDRNYYRPKSSGEEEKIIEFLKNIEENL</sequence>
<dbReference type="CDD" id="cd18139">
    <property type="entry name" value="HLD_clamp_RarA"/>
    <property type="match status" value="1"/>
</dbReference>
<dbReference type="Gene3D" id="1.10.8.60">
    <property type="match status" value="1"/>
</dbReference>
<protein>
    <submittedName>
        <fullName evidence="7">ATPase, AAA family</fullName>
    </submittedName>
</protein>